<dbReference type="InterPro" id="IPR036390">
    <property type="entry name" value="WH_DNA-bd_sf"/>
</dbReference>
<dbReference type="RefSeq" id="WP_189620154.1">
    <property type="nucleotide sequence ID" value="NZ_BMZA01000002.1"/>
</dbReference>
<evidence type="ECO:0000256" key="2">
    <source>
        <dbReference type="ARBA" id="ARBA00023015"/>
    </source>
</evidence>
<evidence type="ECO:0000313" key="7">
    <source>
        <dbReference type="EMBL" id="GGY98117.1"/>
    </source>
</evidence>
<reference evidence="7" key="2">
    <citation type="submission" date="2020-09" db="EMBL/GenBank/DDBJ databases">
        <authorList>
            <person name="Sun Q."/>
            <person name="Kim S."/>
        </authorList>
    </citation>
    <scope>NUCLEOTIDE SEQUENCE</scope>
    <source>
        <strain evidence="7">KCTC 32255</strain>
    </source>
</reference>
<comment type="caution">
    <text evidence="7">The sequence shown here is derived from an EMBL/GenBank/DDBJ whole genome shotgun (WGS) entry which is preliminary data.</text>
</comment>
<dbReference type="InterPro" id="IPR036388">
    <property type="entry name" value="WH-like_DNA-bd_sf"/>
</dbReference>
<dbReference type="SUPFAM" id="SSF46785">
    <property type="entry name" value="Winged helix' DNA-binding domain"/>
    <property type="match status" value="1"/>
</dbReference>
<dbReference type="PROSITE" id="PS50931">
    <property type="entry name" value="HTH_LYSR"/>
    <property type="match status" value="1"/>
</dbReference>
<comment type="similarity">
    <text evidence="1">Belongs to the LysR transcriptional regulatory family.</text>
</comment>
<evidence type="ECO:0000256" key="1">
    <source>
        <dbReference type="ARBA" id="ARBA00009437"/>
    </source>
</evidence>
<accession>A0A918PCK3</accession>
<gene>
    <name evidence="7" type="ORF">GCM10011614_11580</name>
</gene>
<keyword evidence="4" id="KW-0010">Activator</keyword>
<evidence type="ECO:0000256" key="5">
    <source>
        <dbReference type="ARBA" id="ARBA00023163"/>
    </source>
</evidence>
<dbReference type="InterPro" id="IPR005119">
    <property type="entry name" value="LysR_subst-bd"/>
</dbReference>
<evidence type="ECO:0000256" key="4">
    <source>
        <dbReference type="ARBA" id="ARBA00023159"/>
    </source>
</evidence>
<dbReference type="InterPro" id="IPR000847">
    <property type="entry name" value="LysR_HTH_N"/>
</dbReference>
<evidence type="ECO:0000259" key="6">
    <source>
        <dbReference type="PROSITE" id="PS50931"/>
    </source>
</evidence>
<dbReference type="AlphaFoldDB" id="A0A918PCK3"/>
<dbReference type="PANTHER" id="PTHR30293">
    <property type="entry name" value="TRANSCRIPTIONAL REGULATORY PROTEIN NAC-RELATED"/>
    <property type="match status" value="1"/>
</dbReference>
<dbReference type="GO" id="GO:2000142">
    <property type="term" value="P:regulation of DNA-templated transcription initiation"/>
    <property type="evidence" value="ECO:0007669"/>
    <property type="project" value="TreeGrafter"/>
</dbReference>
<dbReference type="Pfam" id="PF03466">
    <property type="entry name" value="LysR_substrate"/>
    <property type="match status" value="1"/>
</dbReference>
<sequence>MDIRHLRYFVGIAECGSLMRASERLHVAQPALSVHISNLEVELRVKLMERSNRGIKLTTEGQLLYDRAKTLLGYFNDTIKVVRNQRETPGGEVSIGLPSTTAAALSPSLYRRVSEELPDVTLYITDASTAMVYELMQEQRLDLAILFNTPDSVELELTPAGFNDYFVYGVPDLLPAGGDMEFDDLFDCPLVLPSHASTWRKILDDIAERRGKRLVTTVESESYNVLRAITLDGLACCVLGGCALRDDVAAGRLVARRLINPSARGVLTVARLQSAVPSPAVDAVKTILIEESRKAYNWHEPAGDEPNVLPMLRALPTKVLPQERATSATR</sequence>
<evidence type="ECO:0000313" key="8">
    <source>
        <dbReference type="Proteomes" id="UP000648075"/>
    </source>
</evidence>
<reference evidence="7" key="1">
    <citation type="journal article" date="2014" name="Int. J. Syst. Evol. Microbiol.">
        <title>Complete genome sequence of Corynebacterium casei LMG S-19264T (=DSM 44701T), isolated from a smear-ripened cheese.</title>
        <authorList>
            <consortium name="US DOE Joint Genome Institute (JGI-PGF)"/>
            <person name="Walter F."/>
            <person name="Albersmeier A."/>
            <person name="Kalinowski J."/>
            <person name="Ruckert C."/>
        </authorList>
    </citation>
    <scope>NUCLEOTIDE SEQUENCE</scope>
    <source>
        <strain evidence="7">KCTC 32255</strain>
    </source>
</reference>
<evidence type="ECO:0000256" key="3">
    <source>
        <dbReference type="ARBA" id="ARBA00023125"/>
    </source>
</evidence>
<name>A0A918PCK3_9SPHN</name>
<dbReference type="Gene3D" id="1.10.10.10">
    <property type="entry name" value="Winged helix-like DNA-binding domain superfamily/Winged helix DNA-binding domain"/>
    <property type="match status" value="1"/>
</dbReference>
<proteinExistence type="inferred from homology"/>
<protein>
    <submittedName>
        <fullName evidence="7">LysR family transcriptional regulator</fullName>
    </submittedName>
</protein>
<organism evidence="7 8">
    <name type="scientific">Novosphingobium colocasiae</name>
    <dbReference type="NCBI Taxonomy" id="1256513"/>
    <lineage>
        <taxon>Bacteria</taxon>
        <taxon>Pseudomonadati</taxon>
        <taxon>Pseudomonadota</taxon>
        <taxon>Alphaproteobacteria</taxon>
        <taxon>Sphingomonadales</taxon>
        <taxon>Sphingomonadaceae</taxon>
        <taxon>Novosphingobium</taxon>
    </lineage>
</organism>
<keyword evidence="5" id="KW-0804">Transcription</keyword>
<dbReference type="PANTHER" id="PTHR30293:SF0">
    <property type="entry name" value="NITROGEN ASSIMILATION REGULATORY PROTEIN NAC"/>
    <property type="match status" value="1"/>
</dbReference>
<dbReference type="SUPFAM" id="SSF53850">
    <property type="entry name" value="Periplasmic binding protein-like II"/>
    <property type="match status" value="1"/>
</dbReference>
<keyword evidence="3" id="KW-0238">DNA-binding</keyword>
<feature type="domain" description="HTH lysR-type" evidence="6">
    <location>
        <begin position="1"/>
        <end position="58"/>
    </location>
</feature>
<dbReference type="GO" id="GO:0003677">
    <property type="term" value="F:DNA binding"/>
    <property type="evidence" value="ECO:0007669"/>
    <property type="project" value="UniProtKB-KW"/>
</dbReference>
<dbReference type="PRINTS" id="PR00039">
    <property type="entry name" value="HTHLYSR"/>
</dbReference>
<dbReference type="FunFam" id="1.10.10.10:FF:000001">
    <property type="entry name" value="LysR family transcriptional regulator"/>
    <property type="match status" value="1"/>
</dbReference>
<dbReference type="Proteomes" id="UP000648075">
    <property type="component" value="Unassembled WGS sequence"/>
</dbReference>
<dbReference type="EMBL" id="BMZA01000002">
    <property type="protein sequence ID" value="GGY98117.1"/>
    <property type="molecule type" value="Genomic_DNA"/>
</dbReference>
<keyword evidence="2" id="KW-0805">Transcription regulation</keyword>
<dbReference type="GO" id="GO:0003700">
    <property type="term" value="F:DNA-binding transcription factor activity"/>
    <property type="evidence" value="ECO:0007669"/>
    <property type="project" value="InterPro"/>
</dbReference>
<dbReference type="Gene3D" id="3.40.190.10">
    <property type="entry name" value="Periplasmic binding protein-like II"/>
    <property type="match status" value="2"/>
</dbReference>
<dbReference type="Pfam" id="PF00126">
    <property type="entry name" value="HTH_1"/>
    <property type="match status" value="1"/>
</dbReference>
<keyword evidence="8" id="KW-1185">Reference proteome</keyword>